<dbReference type="Proteomes" id="UP000298017">
    <property type="component" value="Unassembled WGS sequence"/>
</dbReference>
<evidence type="ECO:0000256" key="2">
    <source>
        <dbReference type="ARBA" id="ARBA00011322"/>
    </source>
</evidence>
<evidence type="ECO:0000313" key="8">
    <source>
        <dbReference type="Proteomes" id="UP000298017"/>
    </source>
</evidence>
<gene>
    <name evidence="7" type="ORF">E4P33_02115</name>
</gene>
<feature type="coiled-coil region" evidence="4">
    <location>
        <begin position="437"/>
        <end position="468"/>
    </location>
</feature>
<evidence type="ECO:0000259" key="6">
    <source>
        <dbReference type="Pfam" id="PF13476"/>
    </source>
</evidence>
<comment type="caution">
    <text evidence="7">The sequence shown here is derived from an EMBL/GenBank/DDBJ whole genome shotgun (WGS) entry which is preliminary data.</text>
</comment>
<dbReference type="AlphaFoldDB" id="A0AAX2SID3"/>
<reference evidence="7 8" key="1">
    <citation type="submission" date="2019-03" db="EMBL/GenBank/DDBJ databases">
        <title>Genome Sequencing and Assembly of Various Microbes Isolated from Alder Root Nodule.</title>
        <authorList>
            <person name="Swanson E."/>
            <person name="Sevigny J.L."/>
            <person name="Pesce C."/>
            <person name="Davis I."/>
            <person name="Kleiner V."/>
            <person name="Tisa L."/>
        </authorList>
    </citation>
    <scope>NUCLEOTIDE SEQUENCE [LARGE SCALE GENOMIC DNA]</scope>
    <source>
        <strain evidence="7 8">4R-31</strain>
    </source>
</reference>
<keyword evidence="8" id="KW-1185">Reference proteome</keyword>
<comment type="subunit">
    <text evidence="2">Heterodimer of SbcC and SbcD.</text>
</comment>
<feature type="coiled-coil region" evidence="4">
    <location>
        <begin position="311"/>
        <end position="365"/>
    </location>
</feature>
<accession>A0AAX2SID3</accession>
<feature type="compositionally biased region" description="Basic and acidic residues" evidence="5">
    <location>
        <begin position="619"/>
        <end position="630"/>
    </location>
</feature>
<dbReference type="Pfam" id="PF13558">
    <property type="entry name" value="SbcC_Walker_B"/>
    <property type="match status" value="1"/>
</dbReference>
<name>A0AAX2SID3_KOCRH</name>
<dbReference type="InterPro" id="IPR025662">
    <property type="entry name" value="Sigma_54_int_dom_ATP-bd_1"/>
</dbReference>
<evidence type="ECO:0000256" key="5">
    <source>
        <dbReference type="SAM" id="MobiDB-lite"/>
    </source>
</evidence>
<feature type="region of interest" description="Disordered" evidence="5">
    <location>
        <begin position="573"/>
        <end position="636"/>
    </location>
</feature>
<dbReference type="SUPFAM" id="SSF52540">
    <property type="entry name" value="P-loop containing nucleoside triphosphate hydrolases"/>
    <property type="match status" value="1"/>
</dbReference>
<dbReference type="InterPro" id="IPR027417">
    <property type="entry name" value="P-loop_NTPase"/>
</dbReference>
<comment type="similarity">
    <text evidence="1">Belongs to the SMC family. SbcC subfamily.</text>
</comment>
<proteinExistence type="inferred from homology"/>
<evidence type="ECO:0000256" key="3">
    <source>
        <dbReference type="ARBA" id="ARBA00013368"/>
    </source>
</evidence>
<feature type="domain" description="Rad50/SbcC-type AAA" evidence="6">
    <location>
        <begin position="2"/>
        <end position="215"/>
    </location>
</feature>
<evidence type="ECO:0000256" key="1">
    <source>
        <dbReference type="ARBA" id="ARBA00006930"/>
    </source>
</evidence>
<sequence>MEITAFGPFAGHETVDFEALNAAGVFLLNGETGSGKTSVLDAICFALYGTGPTTAAKGGRKAGHSDHADPHTAPRVELEFTASGRRWHVSRTPAWREPSTRAASGWSERHATVLLRELVDGEWSERGYRPDDVGQMIHHAIGLDREQFTQVMMLPQGKFARFLQAGSKDREELLETLFGTDVYARIQDELKVRADSARADLREAEAEAERTHDQLERFRDRVALVVEHLPSDAQESVPGHADGALAEGLFGGNRRATTGMSDAPRDGGRTPAPGTFPADGAPTAEDDTAEVRWGHLQASCRLVEDTLTTARSQAAEDHAAAQQQLAQLQRTQEQAGRYARLEHQRMELAQDADRAETTVARLRDHQAASGLREMITGAQEAVATVSAAAARVTGLREGLAVSSASGTTARRVLGDAATLLDEQLDRGEFSSELRDAVVAARETARALVERAEAAQREHQDMLAQQERLTVLETEEHRVREGLGAARTELAKSEQAHSALLAGVKDEALVRDRARACRDALAASHEYAQARSVEERCRSAYEQDEKSRRVAALRVEELEGQRYARAAASLAEELSPGHPCPVCGSTEHPEPASATSGEDVSAEVLDRARAAREGAQAAADRSHAAWQDARDTASQALARGADPDLEAVVQRAGAAEAAEAELDARLSELERTATTLASTRDRVAQCEAALARKVADVTAARTRVEAMAEHDEQERAHLAASLRGFPSAASFLESAESLSDTVEVWDTEHRVLERARHEAQSAERAVEKALEASPFASEDAVLRAILEDRDAAELTAWHEKWTRDVARVEAELATQDMQRAARLSEEDRAQLTDHAMERAAARCRDLEELRDRLTQQLGGLHALRRDLDAAAADVPAQEAAHRVARERAERLGGLADVATATSSENTLRMTLTSFVLAAKLEHVAAVASEHLSRMSSGRFTLVHTDQTRGGGKSGLGLEIDDSWTGARRGTETLSGGESFFTSLALALALADVVRAEAGGQEIDTLFVDEGFGSLDEQTLEQVLETLDGLRRDGRVIGVVSHVSEMKQRIDTQLVVTKTPQGSHLAVTAGPLTAQ</sequence>
<dbReference type="EMBL" id="SPNK01000001">
    <property type="protein sequence ID" value="TFI03393.1"/>
    <property type="molecule type" value="Genomic_DNA"/>
</dbReference>
<feature type="coiled-coil region" evidence="4">
    <location>
        <begin position="187"/>
        <end position="221"/>
    </location>
</feature>
<dbReference type="GO" id="GO:0006302">
    <property type="term" value="P:double-strand break repair"/>
    <property type="evidence" value="ECO:0007669"/>
    <property type="project" value="InterPro"/>
</dbReference>
<protein>
    <recommendedName>
        <fullName evidence="3">Nuclease SbcCD subunit C</fullName>
    </recommendedName>
</protein>
<dbReference type="PANTHER" id="PTHR32114">
    <property type="entry name" value="ABC TRANSPORTER ABCH.3"/>
    <property type="match status" value="1"/>
</dbReference>
<organism evidence="7 8">
    <name type="scientific">Kocuria rhizophila</name>
    <dbReference type="NCBI Taxonomy" id="72000"/>
    <lineage>
        <taxon>Bacteria</taxon>
        <taxon>Bacillati</taxon>
        <taxon>Actinomycetota</taxon>
        <taxon>Actinomycetes</taxon>
        <taxon>Micrococcales</taxon>
        <taxon>Micrococcaceae</taxon>
        <taxon>Kocuria</taxon>
    </lineage>
</organism>
<dbReference type="GO" id="GO:0016887">
    <property type="term" value="F:ATP hydrolysis activity"/>
    <property type="evidence" value="ECO:0007669"/>
    <property type="project" value="InterPro"/>
</dbReference>
<dbReference type="PANTHER" id="PTHR32114:SF2">
    <property type="entry name" value="ABC TRANSPORTER ABCH.3"/>
    <property type="match status" value="1"/>
</dbReference>
<dbReference type="InterPro" id="IPR038729">
    <property type="entry name" value="Rad50/SbcC_AAA"/>
</dbReference>
<feature type="region of interest" description="Disordered" evidence="5">
    <location>
        <begin position="251"/>
        <end position="285"/>
    </location>
</feature>
<dbReference type="PROSITE" id="PS00675">
    <property type="entry name" value="SIGMA54_INTERACT_1"/>
    <property type="match status" value="1"/>
</dbReference>
<keyword evidence="4" id="KW-0175">Coiled coil</keyword>
<dbReference type="Gene3D" id="3.40.50.300">
    <property type="entry name" value="P-loop containing nucleotide triphosphate hydrolases"/>
    <property type="match status" value="2"/>
</dbReference>
<evidence type="ECO:0000256" key="4">
    <source>
        <dbReference type="SAM" id="Coils"/>
    </source>
</evidence>
<dbReference type="Pfam" id="PF13476">
    <property type="entry name" value="AAA_23"/>
    <property type="match status" value="1"/>
</dbReference>
<evidence type="ECO:0000313" key="7">
    <source>
        <dbReference type="EMBL" id="TFI03393.1"/>
    </source>
</evidence>